<dbReference type="EMBL" id="CP096255">
    <property type="protein sequence ID" value="UPT83834.1"/>
    <property type="molecule type" value="Genomic_DNA"/>
</dbReference>
<protein>
    <submittedName>
        <fullName evidence="1">DUF2934 domain-containing protein</fullName>
    </submittedName>
</protein>
<dbReference type="Proteomes" id="UP000551709">
    <property type="component" value="Chromosome"/>
</dbReference>
<proteinExistence type="predicted"/>
<evidence type="ECO:0000313" key="1">
    <source>
        <dbReference type="EMBL" id="UPT83834.1"/>
    </source>
</evidence>
<dbReference type="Pfam" id="PF11154">
    <property type="entry name" value="DUF2934"/>
    <property type="match status" value="1"/>
</dbReference>
<reference evidence="1" key="1">
    <citation type="journal article" date="2017" name="Syst. Appl. Microbiol.">
        <title>Soybeans inoculated with root zone soils of Canadian native legumes harbour diverse and novel Bradyrhizobium spp. that possess agricultural potential.</title>
        <authorList>
            <person name="Bromfield E.S.P."/>
            <person name="Cloutier S."/>
            <person name="Tambong J.T."/>
            <person name="Tran Thi T.V."/>
        </authorList>
    </citation>
    <scope>NUCLEOTIDE SEQUENCE</scope>
    <source>
        <strain evidence="1">1S5</strain>
    </source>
</reference>
<accession>A0A8T5VFT3</accession>
<organism evidence="1 2">
    <name type="scientific">Bradyrhizobium barranii subsp. apii</name>
    <dbReference type="NCBI Taxonomy" id="2819348"/>
    <lineage>
        <taxon>Bacteria</taxon>
        <taxon>Pseudomonadati</taxon>
        <taxon>Pseudomonadota</taxon>
        <taxon>Alphaproteobacteria</taxon>
        <taxon>Hyphomicrobiales</taxon>
        <taxon>Nitrobacteraceae</taxon>
        <taxon>Bradyrhizobium</taxon>
        <taxon>Bradyrhizobium barranii</taxon>
    </lineage>
</organism>
<gene>
    <name evidence="1" type="ORF">HAP41_0000025825</name>
</gene>
<dbReference type="RefSeq" id="WP_166096492.1">
    <property type="nucleotide sequence ID" value="NZ_CP096255.1"/>
</dbReference>
<dbReference type="AlphaFoldDB" id="A0A8T5VFT3"/>
<dbReference type="InterPro" id="IPR021327">
    <property type="entry name" value="DUF2934"/>
</dbReference>
<sequence>MPQVDSDEIRARAYKLWEEAGKPEGRIDEFWYEAEQQLKEERIRHELKTPDTL</sequence>
<evidence type="ECO:0000313" key="2">
    <source>
        <dbReference type="Proteomes" id="UP000551709"/>
    </source>
</evidence>
<name>A0A8T5VFT3_9BRAD</name>
<reference evidence="1" key="2">
    <citation type="submission" date="2022-04" db="EMBL/GenBank/DDBJ databases">
        <authorList>
            <person name="Bromfield E.S.P."/>
            <person name="Cloutier S."/>
        </authorList>
    </citation>
    <scope>NUCLEOTIDE SEQUENCE</scope>
    <source>
        <strain evidence="1">1S5</strain>
    </source>
</reference>